<dbReference type="PANTHER" id="PTHR13194:SF18">
    <property type="entry name" value="COMPLEX I INTERMEDIATE-ASSOCIATED PROTEIN 30, MITOCHONDRIAL"/>
    <property type="match status" value="1"/>
</dbReference>
<reference evidence="6 7" key="1">
    <citation type="submission" date="2022-12" db="EMBL/GenBank/DDBJ databases">
        <title>Chromosome-level genome of Tegillarca granosa.</title>
        <authorList>
            <person name="Kim J."/>
        </authorList>
    </citation>
    <scope>NUCLEOTIDE SEQUENCE [LARGE SCALE GENOMIC DNA]</scope>
    <source>
        <strain evidence="6">Teg-2019</strain>
        <tissue evidence="6">Adductor muscle</tissue>
    </source>
</reference>
<dbReference type="InterPro" id="IPR013857">
    <property type="entry name" value="NADH-UbQ_OxRdtase-assoc_prot30"/>
</dbReference>
<sequence length="697" mass="80775">MDKRLQYKMISVLFIVFGISATVTCQLNEKLPTSLDRDESKELTVNISDEHQRLLIQNSLLYCPGTHMCIPQFSRNVSFQNVMLKCCGGCECNGDCYKKGTCCPTLYLERNETFLSPNSFLIKRRPEKISYVFNCLYPEVLPHHTSSDVPNAFTSYLMIWKCPDEYKDASVSVMCKVAGKSLNPDMDISLVIPVTSLRTNLTYRNKYCGQCHDENETDLIMWEGKIFCPLLYKFAAQSFQEMLRQIIVEEKCNLMFDPNSLVVLHVSLSKEKTKQMNFLNIQNSISHLYIKFLNLQKLSATIGRAFSYVVQLKEYGQFCFKSRISAGRTFTNRTDSFDSLDKLHDTMLTDIYMISSHITCGIFQPITCLFDDDDEQIFSLITCSDIILFSAMAHICLRRLVIHKHQVSLKCLQAAKRPIHVTSARFRDLSKIGVYEHDRKSGYQTLEKEKSIKERISLFFKNYPKEAKKYVGEVKDLLFKDRVLLQLHGYYEILWKFNGEESLKDWVLTTDHDNLEGRSKAFFTVSQTNRALFHGHLCTEIPKDGLLTRAGYCNIRSPYNVASFEELLPYDWSSFTHLVLRFRGDGRSYMLVVHYFADYDILWNIQHNFPLYTRGGPYWQTAKIPLSKFYSSYKGRIQDKQNDMDTSKVKSFAITIADNIDGPFKLEIDYIGLYYDKNHDEEFAYESYSHKGNTIGV</sequence>
<evidence type="ECO:0000313" key="7">
    <source>
        <dbReference type="Proteomes" id="UP001217089"/>
    </source>
</evidence>
<evidence type="ECO:0000256" key="4">
    <source>
        <dbReference type="ARBA" id="ARBA00023186"/>
    </source>
</evidence>
<dbReference type="PANTHER" id="PTHR13194">
    <property type="entry name" value="COMPLEX I INTERMEDIATE-ASSOCIATED PROTEIN 30"/>
    <property type="match status" value="1"/>
</dbReference>
<organism evidence="6 7">
    <name type="scientific">Tegillarca granosa</name>
    <name type="common">Malaysian cockle</name>
    <name type="synonym">Anadara granosa</name>
    <dbReference type="NCBI Taxonomy" id="220873"/>
    <lineage>
        <taxon>Eukaryota</taxon>
        <taxon>Metazoa</taxon>
        <taxon>Spiralia</taxon>
        <taxon>Lophotrochozoa</taxon>
        <taxon>Mollusca</taxon>
        <taxon>Bivalvia</taxon>
        <taxon>Autobranchia</taxon>
        <taxon>Pteriomorphia</taxon>
        <taxon>Arcoida</taxon>
        <taxon>Arcoidea</taxon>
        <taxon>Arcidae</taxon>
        <taxon>Tegillarca</taxon>
    </lineage>
</organism>
<evidence type="ECO:0000256" key="1">
    <source>
        <dbReference type="ARBA" id="ARBA00004173"/>
    </source>
</evidence>
<comment type="subcellular location">
    <subcellularLocation>
        <location evidence="1">Mitochondrion</location>
    </subcellularLocation>
</comment>
<dbReference type="Proteomes" id="UP001217089">
    <property type="component" value="Unassembled WGS sequence"/>
</dbReference>
<evidence type="ECO:0000313" key="6">
    <source>
        <dbReference type="EMBL" id="KAJ8309032.1"/>
    </source>
</evidence>
<comment type="caution">
    <text evidence="6">The sequence shown here is derived from an EMBL/GenBank/DDBJ whole genome shotgun (WGS) entry which is preliminary data.</text>
</comment>
<dbReference type="InterPro" id="IPR008979">
    <property type="entry name" value="Galactose-bd-like_sf"/>
</dbReference>
<evidence type="ECO:0000256" key="3">
    <source>
        <dbReference type="ARBA" id="ARBA00023128"/>
    </source>
</evidence>
<keyword evidence="4" id="KW-0143">Chaperone</keyword>
<proteinExistence type="inferred from homology"/>
<feature type="domain" description="NADH:ubiquinone oxidoreductase intermediate-associated protein 30" evidence="5">
    <location>
        <begin position="495"/>
        <end position="668"/>
    </location>
</feature>
<dbReference type="SUPFAM" id="SSF49785">
    <property type="entry name" value="Galactose-binding domain-like"/>
    <property type="match status" value="1"/>
</dbReference>
<keyword evidence="7" id="KW-1185">Reference proteome</keyword>
<name>A0ABQ9EYG1_TEGGR</name>
<gene>
    <name evidence="6" type="ORF">KUTeg_013906</name>
</gene>
<protein>
    <recommendedName>
        <fullName evidence="5">NADH:ubiquinone oxidoreductase intermediate-associated protein 30 domain-containing protein</fullName>
    </recommendedName>
</protein>
<comment type="similarity">
    <text evidence="2">Belongs to the CIA30 family.</text>
</comment>
<keyword evidence="3" id="KW-0496">Mitochondrion</keyword>
<dbReference type="EMBL" id="JARBDR010000657">
    <property type="protein sequence ID" value="KAJ8309032.1"/>
    <property type="molecule type" value="Genomic_DNA"/>
</dbReference>
<dbReference type="InterPro" id="IPR039131">
    <property type="entry name" value="NDUFAF1"/>
</dbReference>
<accession>A0ABQ9EYG1</accession>
<dbReference type="Pfam" id="PF08547">
    <property type="entry name" value="CIA30"/>
    <property type="match status" value="1"/>
</dbReference>
<evidence type="ECO:0000256" key="2">
    <source>
        <dbReference type="ARBA" id="ARBA00007884"/>
    </source>
</evidence>
<evidence type="ECO:0000259" key="5">
    <source>
        <dbReference type="Pfam" id="PF08547"/>
    </source>
</evidence>